<evidence type="ECO:0000256" key="1">
    <source>
        <dbReference type="SAM" id="MobiDB-lite"/>
    </source>
</evidence>
<feature type="region of interest" description="Disordered" evidence="1">
    <location>
        <begin position="284"/>
        <end position="315"/>
    </location>
</feature>
<reference evidence="4" key="1">
    <citation type="submission" date="2022-12" db="EMBL/GenBank/DDBJ databases">
        <authorList>
            <person name="Krivoruchko A.V."/>
            <person name="Elkin A."/>
        </authorList>
    </citation>
    <scope>NUCLEOTIDE SEQUENCE</scope>
    <source>
        <strain evidence="4">IEGM 1391</strain>
    </source>
</reference>
<dbReference type="Gene3D" id="2.120.10.30">
    <property type="entry name" value="TolB, C-terminal domain"/>
    <property type="match status" value="1"/>
</dbReference>
<feature type="compositionally biased region" description="Low complexity" evidence="1">
    <location>
        <begin position="32"/>
        <end position="58"/>
    </location>
</feature>
<dbReference type="Pfam" id="PF07995">
    <property type="entry name" value="GSDH"/>
    <property type="match status" value="1"/>
</dbReference>
<accession>A0ABT4MMB1</accession>
<evidence type="ECO:0000256" key="2">
    <source>
        <dbReference type="SAM" id="SignalP"/>
    </source>
</evidence>
<evidence type="ECO:0000313" key="5">
    <source>
        <dbReference type="Proteomes" id="UP001081071"/>
    </source>
</evidence>
<dbReference type="Proteomes" id="UP001081071">
    <property type="component" value="Unassembled WGS sequence"/>
</dbReference>
<dbReference type="InterPro" id="IPR011041">
    <property type="entry name" value="Quinoprot_gluc/sorb_DH_b-prop"/>
</dbReference>
<dbReference type="InterPro" id="IPR011042">
    <property type="entry name" value="6-blade_b-propeller_TolB-like"/>
</dbReference>
<feature type="domain" description="Glucose/Sorbosone dehydrogenase" evidence="3">
    <location>
        <begin position="73"/>
        <end position="393"/>
    </location>
</feature>
<dbReference type="PROSITE" id="PS51257">
    <property type="entry name" value="PROKAR_LIPOPROTEIN"/>
    <property type="match status" value="1"/>
</dbReference>
<keyword evidence="2" id="KW-0732">Signal</keyword>
<dbReference type="SUPFAM" id="SSF50952">
    <property type="entry name" value="Soluble quinoprotein glucose dehydrogenase"/>
    <property type="match status" value="1"/>
</dbReference>
<organism evidence="4 5">
    <name type="scientific">Rhodococcus ruber</name>
    <dbReference type="NCBI Taxonomy" id="1830"/>
    <lineage>
        <taxon>Bacteria</taxon>
        <taxon>Bacillati</taxon>
        <taxon>Actinomycetota</taxon>
        <taxon>Actinomycetes</taxon>
        <taxon>Mycobacteriales</taxon>
        <taxon>Nocardiaceae</taxon>
        <taxon>Rhodococcus</taxon>
    </lineage>
</organism>
<keyword evidence="5" id="KW-1185">Reference proteome</keyword>
<proteinExistence type="predicted"/>
<dbReference type="RefSeq" id="WP_269608574.1">
    <property type="nucleotide sequence ID" value="NZ_JAPWIJ010000018.1"/>
</dbReference>
<feature type="signal peptide" evidence="2">
    <location>
        <begin position="1"/>
        <end position="25"/>
    </location>
</feature>
<comment type="caution">
    <text evidence="4">The sequence shown here is derived from an EMBL/GenBank/DDBJ whole genome shotgun (WGS) entry which is preliminary data.</text>
</comment>
<sequence>MKRPVTGAAVIAMSVALVAACSADATERDSTAESTESSGASSSQGSSSEAGPSQAAPAGPLPNLSVTTVLDGLDKPWDVVVAPDGTVLTGERSGRFVIRDSGGVRRELNADLGDLYAAGETGLMGIALAVDFEASRTVFTCQGLRGSGGNSIAVVSWTVDPGWTALTRTGTLVDDIPVADGGRHGGCRILAHPDGTLYIGTGDTASPSVPQDRNSLGGKVLHVNADGTAAADAPDRIFTLGHRNVQGLAIRPGTDQIFEVEQGTSRDDELNLLVPGGNYGYRPDRRSSVYDESVPMTDPDRVPGAQPAVWSSGDPTIATPDVTFTDGEQWGSWNGAAVISSQQGEKLVFLALSEDGTEYVAEAEALDGTYGRLRSLTPFGSDGGFLLTTDNGSDDQVLLVTPEVG</sequence>
<dbReference type="PANTHER" id="PTHR19328">
    <property type="entry name" value="HEDGEHOG-INTERACTING PROTEIN"/>
    <property type="match status" value="1"/>
</dbReference>
<evidence type="ECO:0000313" key="4">
    <source>
        <dbReference type="EMBL" id="MCZ4522134.1"/>
    </source>
</evidence>
<gene>
    <name evidence="4" type="ORF">O4220_26735</name>
</gene>
<feature type="region of interest" description="Disordered" evidence="1">
    <location>
        <begin position="24"/>
        <end position="61"/>
    </location>
</feature>
<dbReference type="EMBL" id="JAPWIJ010000018">
    <property type="protein sequence ID" value="MCZ4522134.1"/>
    <property type="molecule type" value="Genomic_DNA"/>
</dbReference>
<name>A0ABT4MMB1_9NOCA</name>
<dbReference type="InterPro" id="IPR012938">
    <property type="entry name" value="Glc/Sorbosone_DH"/>
</dbReference>
<protein>
    <submittedName>
        <fullName evidence="4">PQQ-dependent sugar dehydrogenase</fullName>
    </submittedName>
</protein>
<dbReference type="PANTHER" id="PTHR19328:SF13">
    <property type="entry name" value="HIPL1 PROTEIN"/>
    <property type="match status" value="1"/>
</dbReference>
<feature type="chain" id="PRO_5046192795" evidence="2">
    <location>
        <begin position="26"/>
        <end position="405"/>
    </location>
</feature>
<evidence type="ECO:0000259" key="3">
    <source>
        <dbReference type="Pfam" id="PF07995"/>
    </source>
</evidence>